<accession>A0A9W9JJY6</accession>
<gene>
    <name evidence="1" type="ORF">N7498_006894</name>
</gene>
<proteinExistence type="predicted"/>
<dbReference type="OrthoDB" id="3352776at2759"/>
<name>A0A9W9JJY6_9EURO</name>
<keyword evidence="2" id="KW-1185">Reference proteome</keyword>
<dbReference type="EMBL" id="JAPQKR010000014">
    <property type="protein sequence ID" value="KAJ5197777.1"/>
    <property type="molecule type" value="Genomic_DNA"/>
</dbReference>
<dbReference type="RefSeq" id="XP_058306205.1">
    <property type="nucleotide sequence ID" value="XM_058453956.1"/>
</dbReference>
<dbReference type="AlphaFoldDB" id="A0A9W9JJY6"/>
<evidence type="ECO:0000313" key="2">
    <source>
        <dbReference type="Proteomes" id="UP001150904"/>
    </source>
</evidence>
<evidence type="ECO:0000313" key="1">
    <source>
        <dbReference type="EMBL" id="KAJ5197777.1"/>
    </source>
</evidence>
<comment type="caution">
    <text evidence="1">The sequence shown here is derived from an EMBL/GenBank/DDBJ whole genome shotgun (WGS) entry which is preliminary data.</text>
</comment>
<dbReference type="Proteomes" id="UP001150904">
    <property type="component" value="Unassembled WGS sequence"/>
</dbReference>
<evidence type="ECO:0008006" key="3">
    <source>
        <dbReference type="Google" id="ProtNLM"/>
    </source>
</evidence>
<reference evidence="1" key="2">
    <citation type="journal article" date="2023" name="IMA Fungus">
        <title>Comparative genomic study of the Penicillium genus elucidates a diverse pangenome and 15 lateral gene transfer events.</title>
        <authorList>
            <person name="Petersen C."/>
            <person name="Sorensen T."/>
            <person name="Nielsen M.R."/>
            <person name="Sondergaard T.E."/>
            <person name="Sorensen J.L."/>
            <person name="Fitzpatrick D.A."/>
            <person name="Frisvad J.C."/>
            <person name="Nielsen K.L."/>
        </authorList>
    </citation>
    <scope>NUCLEOTIDE SEQUENCE</scope>
    <source>
        <strain evidence="1">IBT 15544</strain>
    </source>
</reference>
<dbReference type="GeneID" id="83181257"/>
<sequence length="171" mass="19003">MPSRETLIQPVRALCAGFSTNAPIPDILRQFTTSPPPLAAEYGLKSLAPFLGRDFKGQHGVADYFRLVTEILAVETMSFESESSWMIDENIRAVGLRGKGRFIWKDTGQICDEEFFYRMEIAQEEDDNAGKGQWKVQDYRVWSDTGAAYLARLGKLAECGTEGGNDPTAAL</sequence>
<organism evidence="1 2">
    <name type="scientific">Penicillium cinerascens</name>
    <dbReference type="NCBI Taxonomy" id="70096"/>
    <lineage>
        <taxon>Eukaryota</taxon>
        <taxon>Fungi</taxon>
        <taxon>Dikarya</taxon>
        <taxon>Ascomycota</taxon>
        <taxon>Pezizomycotina</taxon>
        <taxon>Eurotiomycetes</taxon>
        <taxon>Eurotiomycetidae</taxon>
        <taxon>Eurotiales</taxon>
        <taxon>Aspergillaceae</taxon>
        <taxon>Penicillium</taxon>
    </lineage>
</organism>
<reference evidence="1" key="1">
    <citation type="submission" date="2022-12" db="EMBL/GenBank/DDBJ databases">
        <authorList>
            <person name="Petersen C."/>
        </authorList>
    </citation>
    <scope>NUCLEOTIDE SEQUENCE</scope>
    <source>
        <strain evidence="1">IBT 15544</strain>
    </source>
</reference>
<protein>
    <recommendedName>
        <fullName evidence="3">SnoaL-like domain-containing protein</fullName>
    </recommendedName>
</protein>